<protein>
    <recommendedName>
        <fullName evidence="2">Phosphatidic acid phosphatase type 2/haloperoxidase domain-containing protein</fullName>
    </recommendedName>
</protein>
<feature type="transmembrane region" description="Helical" evidence="1">
    <location>
        <begin position="85"/>
        <end position="109"/>
    </location>
</feature>
<dbReference type="SUPFAM" id="SSF48317">
    <property type="entry name" value="Acid phosphatase/Vanadium-dependent haloperoxidase"/>
    <property type="match status" value="1"/>
</dbReference>
<organism evidence="3 4">
    <name type="scientific">Coprococcus comes ATCC 27758</name>
    <dbReference type="NCBI Taxonomy" id="470146"/>
    <lineage>
        <taxon>Bacteria</taxon>
        <taxon>Bacillati</taxon>
        <taxon>Bacillota</taxon>
        <taxon>Clostridia</taxon>
        <taxon>Lachnospirales</taxon>
        <taxon>Lachnospiraceae</taxon>
        <taxon>Coprococcus</taxon>
    </lineage>
</organism>
<evidence type="ECO:0000313" key="3">
    <source>
        <dbReference type="EMBL" id="EEG91461.1"/>
    </source>
</evidence>
<reference evidence="3 4" key="2">
    <citation type="submission" date="2009-03" db="EMBL/GenBank/DDBJ databases">
        <title>Draft genome sequence of Coprococcus comes (ATCC 27758).</title>
        <authorList>
            <person name="Sudarsanam P."/>
            <person name="Ley R."/>
            <person name="Guruge J."/>
            <person name="Turnbaugh P.J."/>
            <person name="Mahowald M."/>
            <person name="Liep D."/>
            <person name="Gordon J."/>
        </authorList>
    </citation>
    <scope>NUCLEOTIDE SEQUENCE [LARGE SCALE GENOMIC DNA]</scope>
    <source>
        <strain evidence="3 4">ATCC 27758</strain>
    </source>
</reference>
<sequence length="253" mass="29694">MKSVVEKNFNVILPLVTRKKHLHPKELIFIMSHIFKKLKTLMHTYSHAWVLLYAFIYFPWFTYLERHVTDNYFVIHSIFDDYIPFCEYFIIPYLLWFAYIAVTLGYLFFNDKQGFYKASAIMFSGMTIFLIICTVFPNGLNLRPEVFTRDNFCIELVKRIYQTDTPTNVLPSLHVYNSICCYIAISHCEKLQHSRLIQKGSLVLSILIILSTMFLKQHSVVDVVAACVMAYFMYSLIYAQEGAKSPRLARQVI</sequence>
<comment type="caution">
    <text evidence="3">The sequence shown here is derived from an EMBL/GenBank/DDBJ whole genome shotgun (WGS) entry which is preliminary data.</text>
</comment>
<feature type="transmembrane region" description="Helical" evidence="1">
    <location>
        <begin position="45"/>
        <end position="64"/>
    </location>
</feature>
<dbReference type="EMBL" id="ABVR01000030">
    <property type="protein sequence ID" value="EEG91461.1"/>
    <property type="molecule type" value="Genomic_DNA"/>
</dbReference>
<feature type="transmembrane region" description="Helical" evidence="1">
    <location>
        <begin position="220"/>
        <end position="239"/>
    </location>
</feature>
<keyword evidence="1" id="KW-1133">Transmembrane helix</keyword>
<evidence type="ECO:0000259" key="2">
    <source>
        <dbReference type="Pfam" id="PF01569"/>
    </source>
</evidence>
<name>C0B541_9FIRM</name>
<keyword evidence="1" id="KW-0472">Membrane</keyword>
<dbReference type="Pfam" id="PF01569">
    <property type="entry name" value="PAP2"/>
    <property type="match status" value="1"/>
</dbReference>
<gene>
    <name evidence="3" type="ORF">COPCOM_00261</name>
</gene>
<evidence type="ECO:0000256" key="1">
    <source>
        <dbReference type="SAM" id="Phobius"/>
    </source>
</evidence>
<keyword evidence="1" id="KW-0812">Transmembrane</keyword>
<dbReference type="HOGENOM" id="CLU_102949_1_0_9"/>
<dbReference type="InterPro" id="IPR000326">
    <property type="entry name" value="PAP2/HPO"/>
</dbReference>
<proteinExistence type="predicted"/>
<reference evidence="3 4" key="1">
    <citation type="submission" date="2009-02" db="EMBL/GenBank/DDBJ databases">
        <authorList>
            <person name="Fulton L."/>
            <person name="Clifton S."/>
            <person name="Fulton B."/>
            <person name="Xu J."/>
            <person name="Minx P."/>
            <person name="Pepin K.H."/>
            <person name="Johnson M."/>
            <person name="Bhonagiri V."/>
            <person name="Nash W.E."/>
            <person name="Mardis E.R."/>
            <person name="Wilson R.K."/>
        </authorList>
    </citation>
    <scope>NUCLEOTIDE SEQUENCE [LARGE SCALE GENOMIC DNA]</scope>
    <source>
        <strain evidence="3 4">ATCC 27758</strain>
    </source>
</reference>
<dbReference type="AlphaFoldDB" id="C0B541"/>
<accession>C0B541</accession>
<feature type="domain" description="Phosphatidic acid phosphatase type 2/haloperoxidase" evidence="2">
    <location>
        <begin position="121"/>
        <end position="241"/>
    </location>
</feature>
<evidence type="ECO:0000313" key="4">
    <source>
        <dbReference type="Proteomes" id="UP000003793"/>
    </source>
</evidence>
<dbReference type="Proteomes" id="UP000003793">
    <property type="component" value="Unassembled WGS sequence"/>
</dbReference>
<feature type="transmembrane region" description="Helical" evidence="1">
    <location>
        <begin position="115"/>
        <end position="136"/>
    </location>
</feature>
<dbReference type="InterPro" id="IPR036938">
    <property type="entry name" value="PAP2/HPO_sf"/>
</dbReference>
<feature type="transmembrane region" description="Helical" evidence="1">
    <location>
        <begin position="196"/>
        <end position="214"/>
    </location>
</feature>